<evidence type="ECO:0000313" key="1">
    <source>
        <dbReference type="EMBL" id="QQO07851.1"/>
    </source>
</evidence>
<protein>
    <submittedName>
        <fullName evidence="1">Rrf2 family transcriptional regulator</fullName>
    </submittedName>
</protein>
<sequence>MRVSKKFPIAVHSLLIMARFENTDKATSAMIAQSTGSNPVIIRNIFIALKKNGLIESATGKNGGVRLAKAKKDISLWDVYSAVETDDIDEIFKFHEGSGSCAVGKNIYQLMLPHMDTALGAMRDQLRKVTLDTLTGELLTMIENQTGNCPDK</sequence>
<dbReference type="GO" id="GO:0003700">
    <property type="term" value="F:DNA-binding transcription factor activity"/>
    <property type="evidence" value="ECO:0007669"/>
    <property type="project" value="TreeGrafter"/>
</dbReference>
<dbReference type="Gene3D" id="1.10.10.10">
    <property type="entry name" value="Winged helix-like DNA-binding domain superfamily/Winged helix DNA-binding domain"/>
    <property type="match status" value="1"/>
</dbReference>
<keyword evidence="2" id="KW-1185">Reference proteome</keyword>
<organism evidence="1 2">
    <name type="scientific">Breznakiella homolactica</name>
    <dbReference type="NCBI Taxonomy" id="2798577"/>
    <lineage>
        <taxon>Bacteria</taxon>
        <taxon>Pseudomonadati</taxon>
        <taxon>Spirochaetota</taxon>
        <taxon>Spirochaetia</taxon>
        <taxon>Spirochaetales</taxon>
        <taxon>Breznakiellaceae</taxon>
        <taxon>Breznakiella</taxon>
    </lineage>
</organism>
<dbReference type="InterPro" id="IPR036388">
    <property type="entry name" value="WH-like_DNA-bd_sf"/>
</dbReference>
<gene>
    <name evidence="1" type="ORF">JFL75_12975</name>
</gene>
<dbReference type="Pfam" id="PF02082">
    <property type="entry name" value="Rrf2"/>
    <property type="match status" value="1"/>
</dbReference>
<dbReference type="InterPro" id="IPR036390">
    <property type="entry name" value="WH_DNA-bd_sf"/>
</dbReference>
<dbReference type="RefSeq" id="WP_215625157.1">
    <property type="nucleotide sequence ID" value="NZ_CP067089.2"/>
</dbReference>
<proteinExistence type="predicted"/>
<evidence type="ECO:0000313" key="2">
    <source>
        <dbReference type="Proteomes" id="UP000595917"/>
    </source>
</evidence>
<dbReference type="GO" id="GO:0005829">
    <property type="term" value="C:cytosol"/>
    <property type="evidence" value="ECO:0007669"/>
    <property type="project" value="TreeGrafter"/>
</dbReference>
<dbReference type="SUPFAM" id="SSF46785">
    <property type="entry name" value="Winged helix' DNA-binding domain"/>
    <property type="match status" value="1"/>
</dbReference>
<dbReference type="AlphaFoldDB" id="A0A7T8B905"/>
<dbReference type="InterPro" id="IPR030489">
    <property type="entry name" value="TR_Rrf2-type_CS"/>
</dbReference>
<dbReference type="Proteomes" id="UP000595917">
    <property type="component" value="Chromosome"/>
</dbReference>
<name>A0A7T8B905_9SPIR</name>
<dbReference type="InterPro" id="IPR000944">
    <property type="entry name" value="Tscrpt_reg_Rrf2"/>
</dbReference>
<dbReference type="PROSITE" id="PS01332">
    <property type="entry name" value="HTH_RRF2_1"/>
    <property type="match status" value="1"/>
</dbReference>
<dbReference type="PANTHER" id="PTHR33221">
    <property type="entry name" value="WINGED HELIX-TURN-HELIX TRANSCRIPTIONAL REGULATOR, RRF2 FAMILY"/>
    <property type="match status" value="1"/>
</dbReference>
<dbReference type="EMBL" id="CP067089">
    <property type="protein sequence ID" value="QQO07851.1"/>
    <property type="molecule type" value="Genomic_DNA"/>
</dbReference>
<dbReference type="PROSITE" id="PS51197">
    <property type="entry name" value="HTH_RRF2_2"/>
    <property type="match status" value="1"/>
</dbReference>
<dbReference type="KEGG" id="bhc:JFL75_12975"/>
<dbReference type="PANTHER" id="PTHR33221:SF15">
    <property type="entry name" value="HTH-TYPE TRANSCRIPTIONAL REGULATOR YWGB-RELATED"/>
    <property type="match status" value="1"/>
</dbReference>
<accession>A0A7T8B905</accession>
<reference evidence="1" key="1">
    <citation type="submission" date="2021-01" db="EMBL/GenBank/DDBJ databases">
        <title>Description of Breznakiella homolactica.</title>
        <authorList>
            <person name="Song Y."/>
            <person name="Brune A."/>
        </authorList>
    </citation>
    <scope>NUCLEOTIDE SEQUENCE</scope>
    <source>
        <strain evidence="1">RmG30</strain>
    </source>
</reference>